<dbReference type="InterPro" id="IPR050901">
    <property type="entry name" value="BP-dep_ABC_trans_perm"/>
</dbReference>
<evidence type="ECO:0000313" key="10">
    <source>
        <dbReference type="Proteomes" id="UP000077339"/>
    </source>
</evidence>
<feature type="domain" description="ABC transmembrane type-1" evidence="8">
    <location>
        <begin position="70"/>
        <end position="257"/>
    </location>
</feature>
<feature type="transmembrane region" description="Helical" evidence="7">
    <location>
        <begin position="104"/>
        <end position="124"/>
    </location>
</feature>
<keyword evidence="2 7" id="KW-0813">Transport</keyword>
<dbReference type="PANTHER" id="PTHR32243:SF18">
    <property type="entry name" value="INNER MEMBRANE ABC TRANSPORTER PERMEASE PROTEIN YCJP"/>
    <property type="match status" value="1"/>
</dbReference>
<protein>
    <submittedName>
        <fullName evidence="9">Sugar ABC transporter permease</fullName>
    </submittedName>
</protein>
<keyword evidence="10" id="KW-1185">Reference proteome</keyword>
<dbReference type="CDD" id="cd06261">
    <property type="entry name" value="TM_PBP2"/>
    <property type="match status" value="1"/>
</dbReference>
<evidence type="ECO:0000256" key="3">
    <source>
        <dbReference type="ARBA" id="ARBA00022475"/>
    </source>
</evidence>
<feature type="transmembrane region" description="Helical" evidence="7">
    <location>
        <begin position="233"/>
        <end position="257"/>
    </location>
</feature>
<evidence type="ECO:0000259" key="8">
    <source>
        <dbReference type="PROSITE" id="PS50928"/>
    </source>
</evidence>
<evidence type="ECO:0000313" key="9">
    <source>
        <dbReference type="EMBL" id="OAA27234.1"/>
    </source>
</evidence>
<reference evidence="9 10" key="1">
    <citation type="submission" date="2014-02" db="EMBL/GenBank/DDBJ databases">
        <title>Kosmotoga genome sequencing.</title>
        <authorList>
            <person name="Pollo S.M."/>
            <person name="Charchuk R."/>
            <person name="Nesbo C.L."/>
        </authorList>
    </citation>
    <scope>NUCLEOTIDE SEQUENCE [LARGE SCALE GENOMIC DNA]</scope>
    <source>
        <strain evidence="9 10">S304</strain>
    </source>
</reference>
<name>A0A176JUW3_9BACT</name>
<feature type="transmembrane region" description="Helical" evidence="7">
    <location>
        <begin position="136"/>
        <end position="158"/>
    </location>
</feature>
<dbReference type="InterPro" id="IPR035906">
    <property type="entry name" value="MetI-like_sf"/>
</dbReference>
<dbReference type="PROSITE" id="PS50928">
    <property type="entry name" value="ABC_TM1"/>
    <property type="match status" value="1"/>
</dbReference>
<keyword evidence="3" id="KW-1003">Cell membrane</keyword>
<proteinExistence type="inferred from homology"/>
<keyword evidence="4 7" id="KW-0812">Transmembrane</keyword>
<evidence type="ECO:0000256" key="6">
    <source>
        <dbReference type="ARBA" id="ARBA00023136"/>
    </source>
</evidence>
<dbReference type="InterPro" id="IPR000515">
    <property type="entry name" value="MetI-like"/>
</dbReference>
<evidence type="ECO:0000256" key="5">
    <source>
        <dbReference type="ARBA" id="ARBA00022989"/>
    </source>
</evidence>
<dbReference type="Pfam" id="PF00528">
    <property type="entry name" value="BPD_transp_1"/>
    <property type="match status" value="1"/>
</dbReference>
<dbReference type="SUPFAM" id="SSF161098">
    <property type="entry name" value="MetI-like"/>
    <property type="match status" value="1"/>
</dbReference>
<dbReference type="GO" id="GO:0005886">
    <property type="term" value="C:plasma membrane"/>
    <property type="evidence" value="ECO:0007669"/>
    <property type="project" value="UniProtKB-SubCell"/>
</dbReference>
<keyword evidence="6 7" id="KW-0472">Membrane</keyword>
<evidence type="ECO:0000256" key="2">
    <source>
        <dbReference type="ARBA" id="ARBA00022448"/>
    </source>
</evidence>
<comment type="similarity">
    <text evidence="7">Belongs to the binding-protein-dependent transport system permease family.</text>
</comment>
<dbReference type="Proteomes" id="UP000077339">
    <property type="component" value="Unassembled WGS sequence"/>
</dbReference>
<sequence length="272" mass="30736">MNKKKIILRILFYIGLVIIVLPTVFVFYWMVLSSFKNQVQNLSYPPLFIFKPTLENYTAVFKQQNFGKYLFNSFVVATGSTFISLLVGIPAAYSISRFKMKRTIFVLTVARMIPFISYLIPWYILFTKLKLVDTYLGLTLSHIIINLPLVIILMSSFFDDVPVELEEAATVDGASAFRTFLEISVPIAANGIITSAILSFIFSWNQFLFSLILSGPKTKTVPIAVFNFMSYEMINWGGIMAAATLIALPVLILTLFIHRYIVKGLTMGALKE</sequence>
<organism evidence="9 10">
    <name type="scientific">Kosmotoga arenicorallina S304</name>
    <dbReference type="NCBI Taxonomy" id="1453497"/>
    <lineage>
        <taxon>Bacteria</taxon>
        <taxon>Thermotogati</taxon>
        <taxon>Thermotogota</taxon>
        <taxon>Thermotogae</taxon>
        <taxon>Kosmotogales</taxon>
        <taxon>Kosmotogaceae</taxon>
        <taxon>Kosmotoga</taxon>
    </lineage>
</organism>
<dbReference type="Gene3D" id="1.10.3720.10">
    <property type="entry name" value="MetI-like"/>
    <property type="match status" value="1"/>
</dbReference>
<gene>
    <name evidence="9" type="ORF">AT15_05285</name>
</gene>
<accession>A0A176JUW3</accession>
<dbReference type="EMBL" id="JFHK01000028">
    <property type="protein sequence ID" value="OAA27234.1"/>
    <property type="molecule type" value="Genomic_DNA"/>
</dbReference>
<evidence type="ECO:0000256" key="7">
    <source>
        <dbReference type="RuleBase" id="RU363032"/>
    </source>
</evidence>
<comment type="subcellular location">
    <subcellularLocation>
        <location evidence="1 7">Cell membrane</location>
        <topology evidence="1 7">Multi-pass membrane protein</topology>
    </subcellularLocation>
</comment>
<evidence type="ECO:0000256" key="1">
    <source>
        <dbReference type="ARBA" id="ARBA00004651"/>
    </source>
</evidence>
<comment type="caution">
    <text evidence="9">The sequence shown here is derived from an EMBL/GenBank/DDBJ whole genome shotgun (WGS) entry which is preliminary data.</text>
</comment>
<dbReference type="STRING" id="1453497.AT15_05285"/>
<keyword evidence="5 7" id="KW-1133">Transmembrane helix</keyword>
<feature type="transmembrane region" description="Helical" evidence="7">
    <location>
        <begin position="69"/>
        <end position="92"/>
    </location>
</feature>
<feature type="transmembrane region" description="Helical" evidence="7">
    <location>
        <begin position="187"/>
        <end position="213"/>
    </location>
</feature>
<dbReference type="PATRIC" id="fig|1453497.3.peg.1050"/>
<dbReference type="GO" id="GO:0055085">
    <property type="term" value="P:transmembrane transport"/>
    <property type="evidence" value="ECO:0007669"/>
    <property type="project" value="InterPro"/>
</dbReference>
<dbReference type="AlphaFoldDB" id="A0A176JUW3"/>
<feature type="transmembrane region" description="Helical" evidence="7">
    <location>
        <begin position="7"/>
        <end position="31"/>
    </location>
</feature>
<dbReference type="PANTHER" id="PTHR32243">
    <property type="entry name" value="MALTOSE TRANSPORT SYSTEM PERMEASE-RELATED"/>
    <property type="match status" value="1"/>
</dbReference>
<evidence type="ECO:0000256" key="4">
    <source>
        <dbReference type="ARBA" id="ARBA00022692"/>
    </source>
</evidence>